<keyword evidence="3" id="KW-0749">Sporulation</keyword>
<dbReference type="RefSeq" id="WP_157819466.1">
    <property type="nucleotide sequence ID" value="NZ_JAGGMQ010000001.1"/>
</dbReference>
<evidence type="ECO:0000256" key="3">
    <source>
        <dbReference type="ARBA" id="ARBA00022969"/>
    </source>
</evidence>
<keyword evidence="6" id="KW-1133">Transmembrane helix</keyword>
<evidence type="ECO:0000256" key="1">
    <source>
        <dbReference type="ARBA" id="ARBA00007819"/>
    </source>
</evidence>
<feature type="transmembrane region" description="Helical" evidence="6">
    <location>
        <begin position="528"/>
        <end position="547"/>
    </location>
</feature>
<comment type="similarity">
    <text evidence="1">Belongs to the delta endotoxin family.</text>
</comment>
<accession>A0ABS4PD11</accession>
<organism evidence="7 8">
    <name type="scientific">Winslowiella toletana</name>
    <dbReference type="NCBI Taxonomy" id="92490"/>
    <lineage>
        <taxon>Bacteria</taxon>
        <taxon>Pseudomonadati</taxon>
        <taxon>Pseudomonadota</taxon>
        <taxon>Gammaproteobacteria</taxon>
        <taxon>Enterobacterales</taxon>
        <taxon>Erwiniaceae</taxon>
        <taxon>Winslowiella</taxon>
    </lineage>
</organism>
<dbReference type="EMBL" id="JAGGMQ010000001">
    <property type="protein sequence ID" value="MBP2170540.1"/>
    <property type="molecule type" value="Genomic_DNA"/>
</dbReference>
<evidence type="ECO:0000256" key="5">
    <source>
        <dbReference type="SAM" id="MobiDB-lite"/>
    </source>
</evidence>
<comment type="caution">
    <text evidence="7">The sequence shown here is derived from an EMBL/GenBank/DDBJ whole genome shotgun (WGS) entry which is preliminary data.</text>
</comment>
<reference evidence="8" key="1">
    <citation type="submission" date="2023-07" db="EMBL/GenBank/DDBJ databases">
        <title>Genome mining of underrepresented organisms for secondary metabolites.</title>
        <authorList>
            <person name="D'Agostino P.M."/>
        </authorList>
    </citation>
    <scope>NUCLEOTIDE SEQUENCE [LARGE SCALE GENOMIC DNA]</scope>
    <source>
        <strain evidence="8">WS4403</strain>
    </source>
</reference>
<dbReference type="Gene3D" id="1.20.190.10">
    <property type="entry name" value="Pesticidal crystal protein, N-terminal domain"/>
    <property type="match status" value="1"/>
</dbReference>
<evidence type="ECO:0000256" key="4">
    <source>
        <dbReference type="ARBA" id="ARBA00023026"/>
    </source>
</evidence>
<feature type="region of interest" description="Disordered" evidence="5">
    <location>
        <begin position="1"/>
        <end position="22"/>
    </location>
</feature>
<evidence type="ECO:0000313" key="7">
    <source>
        <dbReference type="EMBL" id="MBP2170540.1"/>
    </source>
</evidence>
<feature type="transmembrane region" description="Helical" evidence="6">
    <location>
        <begin position="405"/>
        <end position="426"/>
    </location>
</feature>
<gene>
    <name evidence="7" type="ORF">J2125_003732</name>
</gene>
<evidence type="ECO:0000313" key="8">
    <source>
        <dbReference type="Proteomes" id="UP001195624"/>
    </source>
</evidence>
<keyword evidence="6" id="KW-0472">Membrane</keyword>
<sequence>MKKKSNDSPFRTTENYPQKKHRTEECCCHGNNDEEPTDYGGEFSVNTEISQESLNNLFSRWLDMRGQRDGSTLFQPAKAWQSAAEKLNHILNGSLSSESTGENKAHQQVSRQLDKLEKTFLQLRRKVADQGAGGVKQRGAVASVNHTLEQLREAEMVLHHPEGEASYKTLPDFPRYLYLLTEILQEGVRLGALEEDDEVVDDYYSHAEEYLSAAMNSAFDERRRQIRWNQSGANLDQVYIIDRHNQESLTYWVPLAGELSHNMLVVRDVLRDRIADDFVESLNIEQMQAVLAQISLPQHQLASWTVRREQIIYLEKYLNQPQPAAAALENESATAGVDMKVVYGLILPQVRARYLPGVQYSDINLSQSQPFDSIRVFPGNGEEIVRSQIAEQLKRLFNINFGPKFAKTILGASFLGALAPVVHLLLDLFWPKPKAITIEDVRAEIDKRLTEVLTQQHITNLKIRFQTVMQAYELRMEVVENANRNEPDKTKWDMGKTSEWESVLNNFNELSTYFFTDQFRVQYQVSPLFVLFATLYVGVLNATMITYKPGDKFTVIMSYFERFFNGWYHYMQQMSDMAWWDVNRIDWDNVDRVRGLPSQYYLVDLYSEKRLGGLIIQYNLSGYDKFDRMADPMDMLKGRIRMYLTANTQLRQLAQIYDDTVKAFNATWQTSHQANLVGTLVDRSIGDLHYAAHMNYHQSHNPYSNGGTYFNLLLPGLQQSYTVGGQQFARNDFFVTIRTNQGLRWYGPGDYVDLTTRNKAGETETEWIGYDFTLPRGFRLVLYSDLSFGEYTEPDSTTLKYRGTSTQLPADGETPWLTRSFPQGLKAVSMKVRIDPSIWFPGLAHGRLARVQRLTGRYVTTTDGNRLAVWDDIPTADMDNWE</sequence>
<keyword evidence="8" id="KW-1185">Reference proteome</keyword>
<keyword evidence="6" id="KW-0812">Transmembrane</keyword>
<feature type="compositionally biased region" description="Polar residues" evidence="5">
    <location>
        <begin position="7"/>
        <end position="16"/>
    </location>
</feature>
<evidence type="ECO:0000256" key="6">
    <source>
        <dbReference type="SAM" id="Phobius"/>
    </source>
</evidence>
<dbReference type="SUPFAM" id="SSF56849">
    <property type="entry name" value="delta-Endotoxin (insectocide), N-terminal domain"/>
    <property type="match status" value="1"/>
</dbReference>
<keyword evidence="2" id="KW-0800">Toxin</keyword>
<proteinExistence type="inferred from homology"/>
<dbReference type="Proteomes" id="UP001195624">
    <property type="component" value="Unassembled WGS sequence"/>
</dbReference>
<keyword evidence="4" id="KW-0843">Virulence</keyword>
<dbReference type="InterPro" id="IPR036716">
    <property type="entry name" value="Pest_crys_N_sf"/>
</dbReference>
<evidence type="ECO:0000256" key="2">
    <source>
        <dbReference type="ARBA" id="ARBA00022656"/>
    </source>
</evidence>
<name>A0ABS4PD11_9GAMM</name>
<protein>
    <submittedName>
        <fullName evidence="7">Uncharacterized protein</fullName>
    </submittedName>
</protein>